<dbReference type="PRINTS" id="PR00039">
    <property type="entry name" value="HTHLYSR"/>
</dbReference>
<reference evidence="7 8" key="1">
    <citation type="submission" date="2017-10" db="EMBL/GenBank/DDBJ databases">
        <title>Biodiversity and function of Thalassospira species in the particle-attached aromatic-hydrocarbon-degrading consortia from the surface seawater of the China South Sea.</title>
        <authorList>
            <person name="Dong C."/>
            <person name="Liu R."/>
            <person name="Shao Z."/>
        </authorList>
    </citation>
    <scope>NUCLEOTIDE SEQUENCE [LARGE SCALE GENOMIC DNA]</scope>
    <source>
        <strain evidence="7 8">CSC3H3</strain>
    </source>
</reference>
<dbReference type="InterPro" id="IPR000847">
    <property type="entry name" value="LysR_HTH_N"/>
</dbReference>
<evidence type="ECO:0000256" key="1">
    <source>
        <dbReference type="ARBA" id="ARBA00009437"/>
    </source>
</evidence>
<organism evidence="7 8">
    <name type="scientific">Thalassospira marina</name>
    <dbReference type="NCBI Taxonomy" id="2048283"/>
    <lineage>
        <taxon>Bacteria</taxon>
        <taxon>Pseudomonadati</taxon>
        <taxon>Pseudomonadota</taxon>
        <taxon>Alphaproteobacteria</taxon>
        <taxon>Rhodospirillales</taxon>
        <taxon>Thalassospiraceae</taxon>
        <taxon>Thalassospira</taxon>
    </lineage>
</organism>
<dbReference type="SUPFAM" id="SSF53850">
    <property type="entry name" value="Periplasmic binding protein-like II"/>
    <property type="match status" value="1"/>
</dbReference>
<evidence type="ECO:0000313" key="8">
    <source>
        <dbReference type="Proteomes" id="UP000233458"/>
    </source>
</evidence>
<dbReference type="Pfam" id="PF03466">
    <property type="entry name" value="LysR_substrate"/>
    <property type="match status" value="1"/>
</dbReference>
<dbReference type="InterPro" id="IPR036390">
    <property type="entry name" value="WH_DNA-bd_sf"/>
</dbReference>
<dbReference type="EMBL" id="CP024199">
    <property type="protein sequence ID" value="AUG52457.1"/>
    <property type="molecule type" value="Genomic_DNA"/>
</dbReference>
<dbReference type="SUPFAM" id="SSF46785">
    <property type="entry name" value="Winged helix' DNA-binding domain"/>
    <property type="match status" value="1"/>
</dbReference>
<name>A0ABM6Q7J6_9PROT</name>
<keyword evidence="8" id="KW-1185">Reference proteome</keyword>
<evidence type="ECO:0000259" key="6">
    <source>
        <dbReference type="PROSITE" id="PS50931"/>
    </source>
</evidence>
<feature type="region of interest" description="Disordered" evidence="5">
    <location>
        <begin position="291"/>
        <end position="311"/>
    </location>
</feature>
<evidence type="ECO:0000313" key="7">
    <source>
        <dbReference type="EMBL" id="AUG52457.1"/>
    </source>
</evidence>
<dbReference type="InterPro" id="IPR036388">
    <property type="entry name" value="WH-like_DNA-bd_sf"/>
</dbReference>
<dbReference type="Gene3D" id="1.10.10.10">
    <property type="entry name" value="Winged helix-like DNA-binding domain superfamily/Winged helix DNA-binding domain"/>
    <property type="match status" value="1"/>
</dbReference>
<dbReference type="PROSITE" id="PS50931">
    <property type="entry name" value="HTH_LYSR"/>
    <property type="match status" value="1"/>
</dbReference>
<comment type="similarity">
    <text evidence="1">Belongs to the LysR transcriptional regulatory family.</text>
</comment>
<feature type="domain" description="HTH lysR-type" evidence="6">
    <location>
        <begin position="1"/>
        <end position="58"/>
    </location>
</feature>
<sequence>MDIADLKLFATVARLGSMRKASEELNTVQSNVTARIRALEEDLGTTLFERHHRGVKLSEAGQRLLPYYDRLSHLICEARRATIDDGTPSGPLKIGAQETTAALRISPVLAKFLQSYPAVNLNLRTDTTANLINAVLSHKLDAAFVCGPVDHPDLTTLPCFDEELAIYGPAGMPSIGKMCENADLRIVVMNAGCQYRFMLENFLGRLGRKNVPVLEFGTLETVINCVSAGLGITMLPRALQAHIGRIGPVSIHDLPASVANVETVFIQRQDTLQTSARTALFATIHDHWHGIDAPQNSRKQASSPPELRVIS</sequence>
<dbReference type="RefSeq" id="WP_101284372.1">
    <property type="nucleotide sequence ID" value="NZ_CP024199.1"/>
</dbReference>
<evidence type="ECO:0000256" key="2">
    <source>
        <dbReference type="ARBA" id="ARBA00023015"/>
    </source>
</evidence>
<protein>
    <submittedName>
        <fullName evidence="7">LysR family transcriptional regulator</fullName>
    </submittedName>
</protein>
<accession>A0ABM6Q7J6</accession>
<dbReference type="Gene3D" id="3.40.190.290">
    <property type="match status" value="1"/>
</dbReference>
<gene>
    <name evidence="7" type="ORF">CSC3H3_06815</name>
</gene>
<proteinExistence type="inferred from homology"/>
<keyword evidence="4" id="KW-0804">Transcription</keyword>
<dbReference type="Proteomes" id="UP000233458">
    <property type="component" value="Chromosome"/>
</dbReference>
<dbReference type="PANTHER" id="PTHR30126:SF40">
    <property type="entry name" value="HTH-TYPE TRANSCRIPTIONAL REGULATOR GLTR"/>
    <property type="match status" value="1"/>
</dbReference>
<keyword evidence="2" id="KW-0805">Transcription regulation</keyword>
<keyword evidence="3" id="KW-0238">DNA-binding</keyword>
<evidence type="ECO:0000256" key="3">
    <source>
        <dbReference type="ARBA" id="ARBA00023125"/>
    </source>
</evidence>
<evidence type="ECO:0000256" key="5">
    <source>
        <dbReference type="SAM" id="MobiDB-lite"/>
    </source>
</evidence>
<evidence type="ECO:0000256" key="4">
    <source>
        <dbReference type="ARBA" id="ARBA00023163"/>
    </source>
</evidence>
<feature type="compositionally biased region" description="Polar residues" evidence="5">
    <location>
        <begin position="294"/>
        <end position="303"/>
    </location>
</feature>
<dbReference type="InterPro" id="IPR005119">
    <property type="entry name" value="LysR_subst-bd"/>
</dbReference>
<dbReference type="Pfam" id="PF00126">
    <property type="entry name" value="HTH_1"/>
    <property type="match status" value="1"/>
</dbReference>
<dbReference type="PANTHER" id="PTHR30126">
    <property type="entry name" value="HTH-TYPE TRANSCRIPTIONAL REGULATOR"/>
    <property type="match status" value="1"/>
</dbReference>